<dbReference type="Proteomes" id="UP001050691">
    <property type="component" value="Unassembled WGS sequence"/>
</dbReference>
<evidence type="ECO:0000256" key="9">
    <source>
        <dbReference type="ARBA" id="ARBA00024363"/>
    </source>
</evidence>
<dbReference type="Pfam" id="PF00664">
    <property type="entry name" value="ABC_membrane"/>
    <property type="match status" value="1"/>
</dbReference>
<evidence type="ECO:0000256" key="10">
    <source>
        <dbReference type="SAM" id="MobiDB-lite"/>
    </source>
</evidence>
<feature type="region of interest" description="Disordered" evidence="10">
    <location>
        <begin position="163"/>
        <end position="224"/>
    </location>
</feature>
<protein>
    <submittedName>
        <fullName evidence="14">Uncharacterized protein</fullName>
    </submittedName>
</protein>
<dbReference type="GO" id="GO:0000041">
    <property type="term" value="P:transition metal ion transport"/>
    <property type="evidence" value="ECO:0007669"/>
    <property type="project" value="UniProtKB-ARBA"/>
</dbReference>
<comment type="similarity">
    <text evidence="9">Belongs to the ABC transporter superfamily. ABCB family. Heavy Metal importer (TC 3.A.1.210) subfamily.</text>
</comment>
<dbReference type="SUPFAM" id="SSF52540">
    <property type="entry name" value="P-loop containing nucleoside triphosphate hydrolases"/>
    <property type="match status" value="1"/>
</dbReference>
<dbReference type="CDD" id="cd18583">
    <property type="entry name" value="ABC_6TM_HMT1"/>
    <property type="match status" value="1"/>
</dbReference>
<feature type="transmembrane region" description="Helical" evidence="11">
    <location>
        <begin position="293"/>
        <end position="310"/>
    </location>
</feature>
<keyword evidence="3 11" id="KW-0812">Transmembrane</keyword>
<sequence>MAATSSVLGTLAILRLAGPASTYFLDGALIVAHAILGGVWEGSSAQWRYLEISDVLGLIVFAGLAALGTWKDVNGVEVWTRTRVKIFALLALAVDITQMALLATSISFLNEDADGPLKRLNLPNTTHFGLVVLRVIFLLILTVGLYYPRVSYLPASRNVEEANPSTGLLQPSTSSQYGTFTPHSITRTHTPSPLDGTPSSANPQVNPPKPSAPGPLKPSKEINEDPSWRELAQRLSKLAPYLWPKKDKGLQFLAGLCIVLLGIGRIVNLLLPITLGEVVSALEQHSSPTSGPLSSTLWPALIVYVVLRFLQSPGGLPALRDTLWAPVMQYSDREMSQLSFDHLLNLSLAFHTRRKTGEVLRILDRGASINHILELLLFNIGPIFLDAIVALVFFFYLFGWPLAAVIFAVMTAYVYASVILTKWRTKLRRRMNERDVISRGIHTDCLLNYETVKYFNGEQHEGQRYQDAIRQYQALEYRVMSPVVKPVKLGAKPNFCTKLSRWLLHPLISAGVLVGSLLVAFQILDGKLDVNGVPMTSSHFIVFITYLAQLYGPLNSLGYIYRAINQNLVDTERLMKLLDEPPEVQDKPNAPDLEVTTGEIEFDNVNFSYDGRVRALNGVSFTVPKGSSVALVGESGSGKSTILRLLYRFYDLKDGEGRILIDGQDIREVTQQSLRRAIGVVPQDSVLFNASIAYNIGYGRFGATPTEIQVAAQAAQMHERVLSFPDGYDTTVGERGVRLSGGEKQRVAIARTLLKNPPILLLDEATSALDTSTEKDIQKALQNLVKGRSSLSIAHRLSTIAAADIILVLKDGQIVESGNFRDLLAQGGVFAAMWEDQVSAEEAAEIVNKSDIHNQNVSGYVVNESENQLLRAGEEGERQSESQLIATEARTISVVPPNLEDPFADPYPIIESAHMIVNQSTTDSPQFVQDSLPDESITKVGSPEQLVDLSVEEPSLGVSQDRPMISDVSSSANGNITDKPSPAVAFPSSQDTERDVNEYESTPILSPRPQVNSGPLAFPSGDSEVTQSAPATPAPIGFPGVSSAGSVVHQHQSVTFSSGIATPPRSGTPDPEGRVPKRIRKTSQNIQKFARSLSLAGRRQSTGANITKVEGVNSTGGVNTPRSSREDSSSVTRANVPTGGEGSIGGDSGSSVGLDREDKDKESKKGKKLKSKKNTK</sequence>
<dbReference type="AlphaFoldDB" id="A0AAV4ZYT9"/>
<dbReference type="GO" id="GO:0140359">
    <property type="term" value="F:ABC-type transporter activity"/>
    <property type="evidence" value="ECO:0007669"/>
    <property type="project" value="InterPro"/>
</dbReference>
<feature type="transmembrane region" description="Helical" evidence="11">
    <location>
        <begin position="375"/>
        <end position="396"/>
    </location>
</feature>
<keyword evidence="4" id="KW-0547">Nucleotide-binding</keyword>
<dbReference type="GO" id="GO:0005524">
    <property type="term" value="F:ATP binding"/>
    <property type="evidence" value="ECO:0007669"/>
    <property type="project" value="UniProtKB-KW"/>
</dbReference>
<dbReference type="PANTHER" id="PTHR24221:SF648">
    <property type="entry name" value="ABC-TYPE TRANSPORTER ATR1"/>
    <property type="match status" value="1"/>
</dbReference>
<evidence type="ECO:0000256" key="5">
    <source>
        <dbReference type="ARBA" id="ARBA00022792"/>
    </source>
</evidence>
<dbReference type="GO" id="GO:0016887">
    <property type="term" value="F:ATP hydrolysis activity"/>
    <property type="evidence" value="ECO:0007669"/>
    <property type="project" value="InterPro"/>
</dbReference>
<dbReference type="FunFam" id="3.40.50.300:FF:000186">
    <property type="entry name" value="ATP-binding cassette sub-family B member 7, mitochondrial"/>
    <property type="match status" value="1"/>
</dbReference>
<dbReference type="Pfam" id="PF00005">
    <property type="entry name" value="ABC_tran"/>
    <property type="match status" value="1"/>
</dbReference>
<reference evidence="14" key="1">
    <citation type="submission" date="2021-10" db="EMBL/GenBank/DDBJ databases">
        <title>De novo Genome Assembly of Clathrus columnatus (Basidiomycota, Fungi) Using Illumina and Nanopore Sequence Data.</title>
        <authorList>
            <person name="Ogiso-Tanaka E."/>
            <person name="Itagaki H."/>
            <person name="Hosoya T."/>
            <person name="Hosaka K."/>
        </authorList>
    </citation>
    <scope>NUCLEOTIDE SEQUENCE</scope>
    <source>
        <strain evidence="14">MO-923</strain>
    </source>
</reference>
<evidence type="ECO:0000256" key="11">
    <source>
        <dbReference type="SAM" id="Phobius"/>
    </source>
</evidence>
<proteinExistence type="inferred from homology"/>
<accession>A0AAV4ZYT9</accession>
<keyword evidence="2" id="KW-0813">Transport</keyword>
<dbReference type="GO" id="GO:0016020">
    <property type="term" value="C:membrane"/>
    <property type="evidence" value="ECO:0007669"/>
    <property type="project" value="UniProtKB-SubCell"/>
</dbReference>
<keyword evidence="5" id="KW-0999">Mitochondrion inner membrane</keyword>
<organism evidence="14 15">
    <name type="scientific">Clathrus columnatus</name>
    <dbReference type="NCBI Taxonomy" id="1419009"/>
    <lineage>
        <taxon>Eukaryota</taxon>
        <taxon>Fungi</taxon>
        <taxon>Dikarya</taxon>
        <taxon>Basidiomycota</taxon>
        <taxon>Agaricomycotina</taxon>
        <taxon>Agaricomycetes</taxon>
        <taxon>Phallomycetidae</taxon>
        <taxon>Phallales</taxon>
        <taxon>Clathraceae</taxon>
        <taxon>Clathrus</taxon>
    </lineage>
</organism>
<feature type="compositionally biased region" description="Basic and acidic residues" evidence="10">
    <location>
        <begin position="1154"/>
        <end position="1163"/>
    </location>
</feature>
<dbReference type="Gene3D" id="1.20.1560.10">
    <property type="entry name" value="ABC transporter type 1, transmembrane domain"/>
    <property type="match status" value="1"/>
</dbReference>
<comment type="caution">
    <text evidence="14">The sequence shown here is derived from an EMBL/GenBank/DDBJ whole genome shotgun (WGS) entry which is preliminary data.</text>
</comment>
<evidence type="ECO:0000256" key="7">
    <source>
        <dbReference type="ARBA" id="ARBA00022989"/>
    </source>
</evidence>
<dbReference type="CDD" id="cd03253">
    <property type="entry name" value="ABCC_ATM1_transporter"/>
    <property type="match status" value="1"/>
</dbReference>
<dbReference type="InterPro" id="IPR017871">
    <property type="entry name" value="ABC_transporter-like_CS"/>
</dbReference>
<dbReference type="PROSITE" id="PS00211">
    <property type="entry name" value="ABC_TRANSPORTER_1"/>
    <property type="match status" value="1"/>
</dbReference>
<keyword evidence="7 11" id="KW-1133">Transmembrane helix</keyword>
<dbReference type="PANTHER" id="PTHR24221">
    <property type="entry name" value="ATP-BINDING CASSETTE SUB-FAMILY B"/>
    <property type="match status" value="1"/>
</dbReference>
<dbReference type="SMART" id="SM00382">
    <property type="entry name" value="AAA"/>
    <property type="match status" value="1"/>
</dbReference>
<dbReference type="PROSITE" id="PS50893">
    <property type="entry name" value="ABC_TRANSPORTER_2"/>
    <property type="match status" value="1"/>
</dbReference>
<evidence type="ECO:0000313" key="14">
    <source>
        <dbReference type="EMBL" id="GJJ06282.1"/>
    </source>
</evidence>
<evidence type="ECO:0000259" key="13">
    <source>
        <dbReference type="PROSITE" id="PS50929"/>
    </source>
</evidence>
<evidence type="ECO:0000256" key="1">
    <source>
        <dbReference type="ARBA" id="ARBA00004141"/>
    </source>
</evidence>
<evidence type="ECO:0000256" key="3">
    <source>
        <dbReference type="ARBA" id="ARBA00022692"/>
    </source>
</evidence>
<feature type="transmembrane region" description="Helical" evidence="11">
    <location>
        <begin position="502"/>
        <end position="524"/>
    </location>
</feature>
<feature type="compositionally biased region" description="Polar residues" evidence="10">
    <location>
        <begin position="1043"/>
        <end position="1060"/>
    </location>
</feature>
<feature type="transmembrane region" description="Helical" evidence="11">
    <location>
        <begin position="46"/>
        <end position="67"/>
    </location>
</feature>
<dbReference type="InterPro" id="IPR003439">
    <property type="entry name" value="ABC_transporter-like_ATP-bd"/>
</dbReference>
<evidence type="ECO:0000256" key="4">
    <source>
        <dbReference type="ARBA" id="ARBA00022741"/>
    </source>
</evidence>
<dbReference type="InterPro" id="IPR039421">
    <property type="entry name" value="Type_1_exporter"/>
</dbReference>
<feature type="domain" description="ABC transmembrane type-1" evidence="13">
    <location>
        <begin position="256"/>
        <end position="566"/>
    </location>
</feature>
<feature type="compositionally biased region" description="Gly residues" evidence="10">
    <location>
        <begin position="1139"/>
        <end position="1148"/>
    </location>
</feature>
<keyword evidence="8 11" id="KW-0472">Membrane</keyword>
<feature type="domain" description="ABC transporter" evidence="12">
    <location>
        <begin position="600"/>
        <end position="836"/>
    </location>
</feature>
<feature type="compositionally biased region" description="Polar residues" evidence="10">
    <location>
        <begin position="1112"/>
        <end position="1122"/>
    </location>
</feature>
<dbReference type="InterPro" id="IPR003593">
    <property type="entry name" value="AAA+_ATPase"/>
</dbReference>
<feature type="transmembrane region" description="Helical" evidence="11">
    <location>
        <begin position="252"/>
        <end position="273"/>
    </location>
</feature>
<feature type="transmembrane region" description="Helical" evidence="11">
    <location>
        <begin position="128"/>
        <end position="147"/>
    </location>
</feature>
<dbReference type="EMBL" id="BPWL01000001">
    <property type="protein sequence ID" value="GJJ06282.1"/>
    <property type="molecule type" value="Genomic_DNA"/>
</dbReference>
<dbReference type="Gene3D" id="3.40.50.300">
    <property type="entry name" value="P-loop containing nucleotide triphosphate hydrolases"/>
    <property type="match status" value="1"/>
</dbReference>
<feature type="transmembrane region" description="Helical" evidence="11">
    <location>
        <begin position="402"/>
        <end position="421"/>
    </location>
</feature>
<feature type="transmembrane region" description="Helical" evidence="11">
    <location>
        <begin position="536"/>
        <end position="554"/>
    </location>
</feature>
<keyword evidence="5" id="KW-0496">Mitochondrion</keyword>
<evidence type="ECO:0000256" key="8">
    <source>
        <dbReference type="ARBA" id="ARBA00023136"/>
    </source>
</evidence>
<keyword evidence="15" id="KW-1185">Reference proteome</keyword>
<feature type="region of interest" description="Disordered" evidence="10">
    <location>
        <begin position="972"/>
        <end position="1176"/>
    </location>
</feature>
<feature type="transmembrane region" description="Helical" evidence="11">
    <location>
        <begin position="87"/>
        <end position="108"/>
    </location>
</feature>
<name>A0AAV4ZYT9_9AGAM</name>
<evidence type="ECO:0000259" key="12">
    <source>
        <dbReference type="PROSITE" id="PS50893"/>
    </source>
</evidence>
<dbReference type="PROSITE" id="PS50929">
    <property type="entry name" value="ABC_TM1F"/>
    <property type="match status" value="1"/>
</dbReference>
<dbReference type="SUPFAM" id="SSF90123">
    <property type="entry name" value="ABC transporter transmembrane region"/>
    <property type="match status" value="1"/>
</dbReference>
<feature type="compositionally biased region" description="Polar residues" evidence="10">
    <location>
        <begin position="999"/>
        <end position="1013"/>
    </location>
</feature>
<feature type="compositionally biased region" description="Pro residues" evidence="10">
    <location>
        <begin position="205"/>
        <end position="216"/>
    </location>
</feature>
<comment type="subcellular location">
    <subcellularLocation>
        <location evidence="1">Membrane</location>
        <topology evidence="1">Multi-pass membrane protein</topology>
    </subcellularLocation>
</comment>
<evidence type="ECO:0000256" key="6">
    <source>
        <dbReference type="ARBA" id="ARBA00022840"/>
    </source>
</evidence>
<evidence type="ECO:0000256" key="2">
    <source>
        <dbReference type="ARBA" id="ARBA00022448"/>
    </source>
</evidence>
<feature type="compositionally biased region" description="Basic residues" evidence="10">
    <location>
        <begin position="1164"/>
        <end position="1176"/>
    </location>
</feature>
<dbReference type="InterPro" id="IPR027417">
    <property type="entry name" value="P-loop_NTPase"/>
</dbReference>
<keyword evidence="6" id="KW-0067">ATP-binding</keyword>
<feature type="compositionally biased region" description="Polar residues" evidence="10">
    <location>
        <begin position="163"/>
        <end position="204"/>
    </location>
</feature>
<dbReference type="InterPro" id="IPR036640">
    <property type="entry name" value="ABC1_TM_sf"/>
</dbReference>
<dbReference type="InterPro" id="IPR011527">
    <property type="entry name" value="ABC1_TM_dom"/>
</dbReference>
<gene>
    <name evidence="14" type="ORF">Clacol_000473</name>
</gene>
<evidence type="ECO:0000313" key="15">
    <source>
        <dbReference type="Proteomes" id="UP001050691"/>
    </source>
</evidence>